<feature type="domain" description="Amidohydrolase 3" evidence="2">
    <location>
        <begin position="117"/>
        <end position="603"/>
    </location>
</feature>
<proteinExistence type="predicted"/>
<organism evidence="3 4">
    <name type="scientific">Crucibulum laeve</name>
    <dbReference type="NCBI Taxonomy" id="68775"/>
    <lineage>
        <taxon>Eukaryota</taxon>
        <taxon>Fungi</taxon>
        <taxon>Dikarya</taxon>
        <taxon>Basidiomycota</taxon>
        <taxon>Agaricomycotina</taxon>
        <taxon>Agaricomycetes</taxon>
        <taxon>Agaricomycetidae</taxon>
        <taxon>Agaricales</taxon>
        <taxon>Agaricineae</taxon>
        <taxon>Nidulariaceae</taxon>
        <taxon>Crucibulum</taxon>
    </lineage>
</organism>
<dbReference type="EMBL" id="ML213607">
    <property type="protein sequence ID" value="TFK37702.1"/>
    <property type="molecule type" value="Genomic_DNA"/>
</dbReference>
<dbReference type="SUPFAM" id="SSF51338">
    <property type="entry name" value="Composite domain of metallo-dependent hydrolases"/>
    <property type="match status" value="1"/>
</dbReference>
<dbReference type="InterPro" id="IPR013108">
    <property type="entry name" value="Amidohydro_3"/>
</dbReference>
<dbReference type="CDD" id="cd01300">
    <property type="entry name" value="YtcJ_like"/>
    <property type="match status" value="1"/>
</dbReference>
<gene>
    <name evidence="3" type="ORF">BDQ12DRAFT_713464</name>
</gene>
<keyword evidence="1" id="KW-0732">Signal</keyword>
<dbReference type="Proteomes" id="UP000308652">
    <property type="component" value="Unassembled WGS sequence"/>
</dbReference>
<feature type="signal peptide" evidence="1">
    <location>
        <begin position="1"/>
        <end position="33"/>
    </location>
</feature>
<dbReference type="GO" id="GO:0016810">
    <property type="term" value="F:hydrolase activity, acting on carbon-nitrogen (but not peptide) bonds"/>
    <property type="evidence" value="ECO:0007669"/>
    <property type="project" value="InterPro"/>
</dbReference>
<evidence type="ECO:0000313" key="3">
    <source>
        <dbReference type="EMBL" id="TFK37702.1"/>
    </source>
</evidence>
<protein>
    <submittedName>
        <fullName evidence="3">Amidohydrolase family-domain-containing protein</fullName>
    </submittedName>
</protein>
<evidence type="ECO:0000256" key="1">
    <source>
        <dbReference type="SAM" id="SignalP"/>
    </source>
</evidence>
<dbReference type="STRING" id="68775.A0A5C3LXZ1"/>
<dbReference type="Gene3D" id="3.10.310.70">
    <property type="match status" value="1"/>
</dbReference>
<dbReference type="PANTHER" id="PTHR22642:SF2">
    <property type="entry name" value="PROTEIN LONG AFTER FAR-RED 3"/>
    <property type="match status" value="1"/>
</dbReference>
<reference evidence="3 4" key="1">
    <citation type="journal article" date="2019" name="Nat. Ecol. Evol.">
        <title>Megaphylogeny resolves global patterns of mushroom evolution.</title>
        <authorList>
            <person name="Varga T."/>
            <person name="Krizsan K."/>
            <person name="Foldi C."/>
            <person name="Dima B."/>
            <person name="Sanchez-Garcia M."/>
            <person name="Sanchez-Ramirez S."/>
            <person name="Szollosi G.J."/>
            <person name="Szarkandi J.G."/>
            <person name="Papp V."/>
            <person name="Albert L."/>
            <person name="Andreopoulos W."/>
            <person name="Angelini C."/>
            <person name="Antonin V."/>
            <person name="Barry K.W."/>
            <person name="Bougher N.L."/>
            <person name="Buchanan P."/>
            <person name="Buyck B."/>
            <person name="Bense V."/>
            <person name="Catcheside P."/>
            <person name="Chovatia M."/>
            <person name="Cooper J."/>
            <person name="Damon W."/>
            <person name="Desjardin D."/>
            <person name="Finy P."/>
            <person name="Geml J."/>
            <person name="Haridas S."/>
            <person name="Hughes K."/>
            <person name="Justo A."/>
            <person name="Karasinski D."/>
            <person name="Kautmanova I."/>
            <person name="Kiss B."/>
            <person name="Kocsube S."/>
            <person name="Kotiranta H."/>
            <person name="LaButti K.M."/>
            <person name="Lechner B.E."/>
            <person name="Liimatainen K."/>
            <person name="Lipzen A."/>
            <person name="Lukacs Z."/>
            <person name="Mihaltcheva S."/>
            <person name="Morgado L.N."/>
            <person name="Niskanen T."/>
            <person name="Noordeloos M.E."/>
            <person name="Ohm R.A."/>
            <person name="Ortiz-Santana B."/>
            <person name="Ovrebo C."/>
            <person name="Racz N."/>
            <person name="Riley R."/>
            <person name="Savchenko A."/>
            <person name="Shiryaev A."/>
            <person name="Soop K."/>
            <person name="Spirin V."/>
            <person name="Szebenyi C."/>
            <person name="Tomsovsky M."/>
            <person name="Tulloss R.E."/>
            <person name="Uehling J."/>
            <person name="Grigoriev I.V."/>
            <person name="Vagvolgyi C."/>
            <person name="Papp T."/>
            <person name="Martin F.M."/>
            <person name="Miettinen O."/>
            <person name="Hibbett D.S."/>
            <person name="Nagy L.G."/>
        </authorList>
    </citation>
    <scope>NUCLEOTIDE SEQUENCE [LARGE SCALE GENOMIC DNA]</scope>
    <source>
        <strain evidence="3 4">CBS 166.37</strain>
    </source>
</reference>
<dbReference type="AlphaFoldDB" id="A0A5C3LXZ1"/>
<dbReference type="Gene3D" id="2.30.40.10">
    <property type="entry name" value="Urease, subunit C, domain 1"/>
    <property type="match status" value="2"/>
</dbReference>
<keyword evidence="3" id="KW-0378">Hydrolase</keyword>
<evidence type="ECO:0000313" key="4">
    <source>
        <dbReference type="Proteomes" id="UP000308652"/>
    </source>
</evidence>
<accession>A0A5C3LXZ1</accession>
<sequence length="606" mass="66741">MKPSPPAPPPPKSPPKLWLLGALFAGLTLYFVGQPEGESYTLCSDSKNIYTVDESRPRVECIAVRGGLVDAVGTFDELQERRWKGADVIERVLPTWLNAAVSGLKKRTTRVIRVEPGHIVVPGLADAHAHVIENGYMMQLPLAGSNSVQEVINRIKAYINAHPDVRDDPTAWIEGMGWDQTKWPGKKFPTAADLATDPLLRGRPIALSRVDGHARWVSPKVLELMGGDDALPKEVEGGIIERDEEGKATGIFIDNAMDLVPVPEWSKAKMEEFYQLTMREALRYGLTSVHDADAKVGMVEFLRKKADSGELPIRLYLMGNVNSDEYWGAQIPRLVDYGKRGRLNVRSVKLFTDGALGSWGAALLEPYSDNPSTKGIMRSSPEALQNLVERFWEDGWQVNIHCIGDRANRVVLDIFESIIVRKNASVEEWRPRIEHAQIIESGDLERIGRLGVIPSVQPTHATSDMWYAETRLGPERIKGAYAYQTLLKGSRNGVLPLGSDFPVEGVNPLLGFYAAVARLSVDGTSPHGDGGWYMNEALTRAQALKGMTLDAAYASFAEKELGSLTPGKKADFAVLDRDIMTVPVKEILETKVRATVVDGEVVFGGL</sequence>
<evidence type="ECO:0000259" key="2">
    <source>
        <dbReference type="Pfam" id="PF07969"/>
    </source>
</evidence>
<dbReference type="Gene3D" id="3.20.20.140">
    <property type="entry name" value="Metal-dependent hydrolases"/>
    <property type="match status" value="1"/>
</dbReference>
<dbReference type="InterPro" id="IPR032466">
    <property type="entry name" value="Metal_Hydrolase"/>
</dbReference>
<dbReference type="InterPro" id="IPR033932">
    <property type="entry name" value="YtcJ-like"/>
</dbReference>
<name>A0A5C3LXZ1_9AGAR</name>
<dbReference type="OrthoDB" id="3501663at2759"/>
<keyword evidence="4" id="KW-1185">Reference proteome</keyword>
<dbReference type="SUPFAM" id="SSF51556">
    <property type="entry name" value="Metallo-dependent hydrolases"/>
    <property type="match status" value="1"/>
</dbReference>
<dbReference type="PANTHER" id="PTHR22642">
    <property type="entry name" value="IMIDAZOLONEPROPIONASE"/>
    <property type="match status" value="1"/>
</dbReference>
<feature type="chain" id="PRO_5022828783" evidence="1">
    <location>
        <begin position="34"/>
        <end position="606"/>
    </location>
</feature>
<dbReference type="Pfam" id="PF07969">
    <property type="entry name" value="Amidohydro_3"/>
    <property type="match status" value="1"/>
</dbReference>
<dbReference type="InterPro" id="IPR011059">
    <property type="entry name" value="Metal-dep_hydrolase_composite"/>
</dbReference>